<sequence>MTDQLDKAQEFEQTFREKAIAHQRTRCIEQPDEDEHGRYCLSCGLTIPLDRLEAAPNAVRCVPCQAGKEHT</sequence>
<dbReference type="RefSeq" id="WP_107244014.1">
    <property type="nucleotide sequence ID" value="NZ_PYMJ01000020.1"/>
</dbReference>
<gene>
    <name evidence="6" type="ORF">C9J12_18270</name>
</gene>
<dbReference type="SUPFAM" id="SSF57716">
    <property type="entry name" value="Glucocorticoid receptor-like (DNA-binding domain)"/>
    <property type="match status" value="1"/>
</dbReference>
<protein>
    <submittedName>
        <fullName evidence="6">Conjugal transfer protein TraR</fullName>
    </submittedName>
</protein>
<evidence type="ECO:0000256" key="4">
    <source>
        <dbReference type="PROSITE-ProRule" id="PRU00510"/>
    </source>
</evidence>
<evidence type="ECO:0000256" key="3">
    <source>
        <dbReference type="ARBA" id="ARBA00022833"/>
    </source>
</evidence>
<evidence type="ECO:0000256" key="2">
    <source>
        <dbReference type="ARBA" id="ARBA00022771"/>
    </source>
</evidence>
<evidence type="ECO:0000259" key="5">
    <source>
        <dbReference type="Pfam" id="PF01258"/>
    </source>
</evidence>
<dbReference type="GO" id="GO:0008270">
    <property type="term" value="F:zinc ion binding"/>
    <property type="evidence" value="ECO:0007669"/>
    <property type="project" value="UniProtKB-KW"/>
</dbReference>
<dbReference type="Proteomes" id="UP000240987">
    <property type="component" value="Unassembled WGS sequence"/>
</dbReference>
<keyword evidence="3" id="KW-0862">Zinc</keyword>
<accession>A0A2T3JCS7</accession>
<feature type="zinc finger region" description="dksA C4-type" evidence="4">
    <location>
        <begin position="40"/>
        <end position="64"/>
    </location>
</feature>
<comment type="caution">
    <text evidence="6">The sequence shown here is derived from an EMBL/GenBank/DDBJ whole genome shotgun (WGS) entry which is preliminary data.</text>
</comment>
<dbReference type="PROSITE" id="PS51128">
    <property type="entry name" value="ZF_DKSA_2"/>
    <property type="match status" value="1"/>
</dbReference>
<keyword evidence="2" id="KW-0863">Zinc-finger</keyword>
<dbReference type="Pfam" id="PF01258">
    <property type="entry name" value="zf-dskA_traR"/>
    <property type="match status" value="1"/>
</dbReference>
<reference evidence="6 7" key="1">
    <citation type="submission" date="2018-01" db="EMBL/GenBank/DDBJ databases">
        <title>Whole genome sequencing of Histamine producing bacteria.</title>
        <authorList>
            <person name="Butler K."/>
        </authorList>
    </citation>
    <scope>NUCLEOTIDE SEQUENCE [LARGE SCALE GENOMIC DNA]</scope>
    <source>
        <strain evidence="6 7">JCM 12947</strain>
    </source>
</reference>
<dbReference type="AlphaFoldDB" id="A0A2T3JCS7"/>
<feature type="domain" description="Zinc finger DksA/TraR C4-type" evidence="5">
    <location>
        <begin position="38"/>
        <end position="70"/>
    </location>
</feature>
<keyword evidence="7" id="KW-1185">Reference proteome</keyword>
<evidence type="ECO:0000313" key="7">
    <source>
        <dbReference type="Proteomes" id="UP000240987"/>
    </source>
</evidence>
<dbReference type="OrthoDB" id="962301at2"/>
<name>A0A2T3JCS7_9GAMM</name>
<dbReference type="Gene3D" id="1.20.120.910">
    <property type="entry name" value="DksA, coiled-coil domain"/>
    <property type="match status" value="1"/>
</dbReference>
<evidence type="ECO:0000256" key="1">
    <source>
        <dbReference type="ARBA" id="ARBA00022723"/>
    </source>
</evidence>
<organism evidence="6 7">
    <name type="scientific">Photobacterium frigidiphilum</name>
    <dbReference type="NCBI Taxonomy" id="264736"/>
    <lineage>
        <taxon>Bacteria</taxon>
        <taxon>Pseudomonadati</taxon>
        <taxon>Pseudomonadota</taxon>
        <taxon>Gammaproteobacteria</taxon>
        <taxon>Vibrionales</taxon>
        <taxon>Vibrionaceae</taxon>
        <taxon>Photobacterium</taxon>
    </lineage>
</organism>
<dbReference type="EMBL" id="PYMJ01000020">
    <property type="protein sequence ID" value="PSU46653.1"/>
    <property type="molecule type" value="Genomic_DNA"/>
</dbReference>
<evidence type="ECO:0000313" key="6">
    <source>
        <dbReference type="EMBL" id="PSU46653.1"/>
    </source>
</evidence>
<keyword evidence="1" id="KW-0479">Metal-binding</keyword>
<dbReference type="InterPro" id="IPR000962">
    <property type="entry name" value="Znf_DskA_TraR"/>
</dbReference>
<proteinExistence type="predicted"/>